<feature type="region of interest" description="Disordered" evidence="7">
    <location>
        <begin position="715"/>
        <end position="740"/>
    </location>
</feature>
<feature type="compositionally biased region" description="Basic and acidic residues" evidence="7">
    <location>
        <begin position="805"/>
        <end position="820"/>
    </location>
</feature>
<accession>A0A8J4B4D4</accession>
<feature type="compositionally biased region" description="Low complexity" evidence="7">
    <location>
        <begin position="852"/>
        <end position="877"/>
    </location>
</feature>
<evidence type="ECO:0000256" key="6">
    <source>
        <dbReference type="PROSITE-ProRule" id="PRU00239"/>
    </source>
</evidence>
<feature type="active site" evidence="5 6">
    <location>
        <position position="286"/>
    </location>
</feature>
<feature type="active site" evidence="5 6">
    <location>
        <position position="80"/>
    </location>
</feature>
<reference evidence="9" key="1">
    <citation type="journal article" date="2021" name="Proc. Natl. Acad. Sci. U.S.A.">
        <title>Three genomes in the algal genus Volvox reveal the fate of a haploid sex-determining region after a transition to homothallism.</title>
        <authorList>
            <person name="Yamamoto K."/>
            <person name="Hamaji T."/>
            <person name="Kawai-Toyooka H."/>
            <person name="Matsuzaki R."/>
            <person name="Takahashi F."/>
            <person name="Nishimura Y."/>
            <person name="Kawachi M."/>
            <person name="Noguchi H."/>
            <person name="Minakuchi Y."/>
            <person name="Umen J.G."/>
            <person name="Toyoda A."/>
            <person name="Nozaki H."/>
        </authorList>
    </citation>
    <scope>NUCLEOTIDE SEQUENCE</scope>
    <source>
        <strain evidence="9">NIES-3780</strain>
    </source>
</reference>
<gene>
    <name evidence="9" type="ORF">Vafri_8692</name>
</gene>
<keyword evidence="10" id="KW-1185">Reference proteome</keyword>
<feature type="region of interest" description="Disordered" evidence="7">
    <location>
        <begin position="839"/>
        <end position="878"/>
    </location>
</feature>
<comment type="caution">
    <text evidence="6">Lacks conserved residue(s) required for the propagation of feature annotation.</text>
</comment>
<comment type="similarity">
    <text evidence="1">Belongs to the peptidase C2 family.</text>
</comment>
<feature type="active site" evidence="5 6">
    <location>
        <position position="311"/>
    </location>
</feature>
<evidence type="ECO:0000256" key="2">
    <source>
        <dbReference type="ARBA" id="ARBA00022670"/>
    </source>
</evidence>
<protein>
    <recommendedName>
        <fullName evidence="8">Calpain catalytic domain-containing protein</fullName>
    </recommendedName>
</protein>
<comment type="caution">
    <text evidence="9">The sequence shown here is derived from an EMBL/GenBank/DDBJ whole genome shotgun (WGS) entry which is preliminary data.</text>
</comment>
<dbReference type="SUPFAM" id="SSF54001">
    <property type="entry name" value="Cysteine proteinases"/>
    <property type="match status" value="2"/>
</dbReference>
<dbReference type="PANTHER" id="PTHR10183:SF379">
    <property type="entry name" value="CALPAIN-5"/>
    <property type="match status" value="1"/>
</dbReference>
<dbReference type="InterPro" id="IPR022684">
    <property type="entry name" value="Calpain_cysteine_protease"/>
</dbReference>
<evidence type="ECO:0000256" key="3">
    <source>
        <dbReference type="ARBA" id="ARBA00022801"/>
    </source>
</evidence>
<evidence type="ECO:0000256" key="4">
    <source>
        <dbReference type="ARBA" id="ARBA00022807"/>
    </source>
</evidence>
<dbReference type="PANTHER" id="PTHR10183">
    <property type="entry name" value="CALPAIN"/>
    <property type="match status" value="1"/>
</dbReference>
<dbReference type="PROSITE" id="PS00139">
    <property type="entry name" value="THIOL_PROTEASE_CYS"/>
    <property type="match status" value="1"/>
</dbReference>
<feature type="domain" description="Calpain catalytic" evidence="8">
    <location>
        <begin position="6"/>
        <end position="381"/>
    </location>
</feature>
<dbReference type="PROSITE" id="PS50203">
    <property type="entry name" value="CALPAIN_CAT"/>
    <property type="match status" value="2"/>
</dbReference>
<dbReference type="Gene3D" id="3.90.70.10">
    <property type="entry name" value="Cysteine proteinases"/>
    <property type="match status" value="2"/>
</dbReference>
<dbReference type="InterPro" id="IPR038765">
    <property type="entry name" value="Papain-like_cys_pep_sf"/>
</dbReference>
<dbReference type="InterPro" id="IPR000169">
    <property type="entry name" value="Pept_cys_AS"/>
</dbReference>
<feature type="domain" description="Calpain catalytic" evidence="8">
    <location>
        <begin position="396"/>
        <end position="765"/>
    </location>
</feature>
<keyword evidence="3 6" id="KW-0378">Hydrolase</keyword>
<organism evidence="9 10">
    <name type="scientific">Volvox africanus</name>
    <dbReference type="NCBI Taxonomy" id="51714"/>
    <lineage>
        <taxon>Eukaryota</taxon>
        <taxon>Viridiplantae</taxon>
        <taxon>Chlorophyta</taxon>
        <taxon>core chlorophytes</taxon>
        <taxon>Chlorophyceae</taxon>
        <taxon>CS clade</taxon>
        <taxon>Chlamydomonadales</taxon>
        <taxon>Volvocaceae</taxon>
        <taxon>Volvox</taxon>
    </lineage>
</organism>
<dbReference type="GO" id="GO:0006508">
    <property type="term" value="P:proteolysis"/>
    <property type="evidence" value="ECO:0007669"/>
    <property type="project" value="UniProtKB-KW"/>
</dbReference>
<feature type="compositionally biased region" description="Basic and acidic residues" evidence="7">
    <location>
        <begin position="782"/>
        <end position="792"/>
    </location>
</feature>
<keyword evidence="4 6" id="KW-0788">Thiol protease</keyword>
<evidence type="ECO:0000313" key="10">
    <source>
        <dbReference type="Proteomes" id="UP000747399"/>
    </source>
</evidence>
<evidence type="ECO:0000256" key="7">
    <source>
        <dbReference type="SAM" id="MobiDB-lite"/>
    </source>
</evidence>
<dbReference type="PRINTS" id="PR00704">
    <property type="entry name" value="CALPAIN"/>
</dbReference>
<proteinExistence type="inferred from homology"/>
<feature type="region of interest" description="Disordered" evidence="7">
    <location>
        <begin position="768"/>
        <end position="825"/>
    </location>
</feature>
<sequence>MGKTSIFQDPDFRPNENALHEIKYNGATYQGRDIGRVVEWRRLKDLPAFRRATDGRGSSIRLFEDGVRANDINQGSLGDCWLLSSLACLASRSGAVEKLFLTPEYNEEGRYQLRLWDKQSRRFREIVIDDSIPVWRQGGQPCFAQPTGNEAWVLLLEKAMAKYVGNYYFLDGGMTSWALETLTGHYTCVFLLKEKFGPNRDADPDQQNWRWLRAELANKTAASGSSASPLNRSTLYTYDESDPAKFYSQEEVFMAIVYHLAIGNLVATATVGTDDGTEVDGVVQAHAYTVMAAQPVNSEGRGQLLMVQVRNPHGSGGIEWTGDWSDRSALWNKHPEVAKALGYSPPLLGAGGGAAATDGCFWMEWRDFVKHYKELTFCCANGFDYIEDETAGWVEVFNDPSFPHDHRSLGDYKFILNGQPNTGAQLDEIVKWLRLTEIAAPEQFRKGARGLKLFAGGGTHPDDIDGGSTGLMTALACLANKPGAVEELFISGKEYRPDGSYQVRLYEPKSGNASIAPFDDWIPCYNSSPITKTKILGSEVWVLLLEKAVAKLVESYSKVSMWGVQVSWALACLTGQYTCMLMWEEPKQKWRRLELEYVEKQPAQYRAQYAADDQSLVISDDVFRTLTTQLLLGCLVAAETAKEEQVVASELTGLAKGRNYSVLDARSVRHPDGRTLRLVKLRDPARQNEWKGDWSDCSDKWERFPTVAKALEFRRDVGNGDGGDGQKGGDDEGGGATTHRRDGSFWMAFEDFLVYFRLVTLCGNSLRGNTKPWAASQPDLDAAARRQAEARRQQALRAEQEALEDSQHTELRKRAAERTRGPTTGMIFAQAAITAAANAPRRLPPPPPPPSTAASRSALAPAGTAADGSGGAAAAPPSEVLVSASAGPAVPVKPTVEVVSESKSGPCKSCTIM</sequence>
<dbReference type="GO" id="GO:0004198">
    <property type="term" value="F:calcium-dependent cysteine-type endopeptidase activity"/>
    <property type="evidence" value="ECO:0007669"/>
    <property type="project" value="InterPro"/>
</dbReference>
<dbReference type="InterPro" id="IPR001300">
    <property type="entry name" value="Peptidase_C2_calpain_cat"/>
</dbReference>
<dbReference type="AlphaFoldDB" id="A0A8J4B4D4"/>
<evidence type="ECO:0000256" key="1">
    <source>
        <dbReference type="ARBA" id="ARBA00007623"/>
    </source>
</evidence>
<feature type="compositionally biased region" description="Pro residues" evidence="7">
    <location>
        <begin position="842"/>
        <end position="851"/>
    </location>
</feature>
<dbReference type="EMBL" id="BNCO01000014">
    <property type="protein sequence ID" value="GIL52962.1"/>
    <property type="molecule type" value="Genomic_DNA"/>
</dbReference>
<evidence type="ECO:0000259" key="8">
    <source>
        <dbReference type="PROSITE" id="PS50203"/>
    </source>
</evidence>
<dbReference type="SMART" id="SM00230">
    <property type="entry name" value="CysPc"/>
    <property type="match status" value="1"/>
</dbReference>
<name>A0A8J4B4D4_9CHLO</name>
<evidence type="ECO:0000313" key="9">
    <source>
        <dbReference type="EMBL" id="GIL52962.1"/>
    </source>
</evidence>
<dbReference type="Proteomes" id="UP000747399">
    <property type="component" value="Unassembled WGS sequence"/>
</dbReference>
<keyword evidence="2 6" id="KW-0645">Protease</keyword>
<evidence type="ECO:0000256" key="5">
    <source>
        <dbReference type="PIRSR" id="PIRSR622684-1"/>
    </source>
</evidence>
<dbReference type="Pfam" id="PF00648">
    <property type="entry name" value="Peptidase_C2"/>
    <property type="match status" value="2"/>
</dbReference>